<evidence type="ECO:0000256" key="3">
    <source>
        <dbReference type="ARBA" id="ARBA00022989"/>
    </source>
</evidence>
<evidence type="ECO:0000259" key="7">
    <source>
        <dbReference type="Pfam" id="PF20684"/>
    </source>
</evidence>
<proteinExistence type="inferred from homology"/>
<feature type="transmembrane region" description="Helical" evidence="6">
    <location>
        <begin position="212"/>
        <end position="235"/>
    </location>
</feature>
<dbReference type="InterPro" id="IPR049326">
    <property type="entry name" value="Rhodopsin_dom_fungi"/>
</dbReference>
<evidence type="ECO:0000256" key="2">
    <source>
        <dbReference type="ARBA" id="ARBA00022692"/>
    </source>
</evidence>
<gene>
    <name evidence="8" type="ORF">EX30DRAFT_375773</name>
</gene>
<name>A0A4S2MHI1_9PEZI</name>
<dbReference type="EMBL" id="ML220225">
    <property type="protein sequence ID" value="TGZ76145.1"/>
    <property type="molecule type" value="Genomic_DNA"/>
</dbReference>
<keyword evidence="4 6" id="KW-0472">Membrane</keyword>
<evidence type="ECO:0000256" key="6">
    <source>
        <dbReference type="SAM" id="Phobius"/>
    </source>
</evidence>
<evidence type="ECO:0000256" key="5">
    <source>
        <dbReference type="ARBA" id="ARBA00038359"/>
    </source>
</evidence>
<dbReference type="InterPro" id="IPR052337">
    <property type="entry name" value="SAT4-like"/>
</dbReference>
<reference evidence="8 9" key="1">
    <citation type="submission" date="2019-04" db="EMBL/GenBank/DDBJ databases">
        <title>Comparative genomics and transcriptomics to analyze fruiting body development in filamentous ascomycetes.</title>
        <authorList>
            <consortium name="DOE Joint Genome Institute"/>
            <person name="Lutkenhaus R."/>
            <person name="Traeger S."/>
            <person name="Breuer J."/>
            <person name="Kuo A."/>
            <person name="Lipzen A."/>
            <person name="Pangilinan J."/>
            <person name="Dilworth D."/>
            <person name="Sandor L."/>
            <person name="Poggeler S."/>
            <person name="Barry K."/>
            <person name="Grigoriev I.V."/>
            <person name="Nowrousian M."/>
        </authorList>
    </citation>
    <scope>NUCLEOTIDE SEQUENCE [LARGE SCALE GENOMIC DNA]</scope>
    <source>
        <strain evidence="8 9">CBS 389.68</strain>
    </source>
</reference>
<feature type="transmembrane region" description="Helical" evidence="6">
    <location>
        <begin position="12"/>
        <end position="32"/>
    </location>
</feature>
<feature type="transmembrane region" description="Helical" evidence="6">
    <location>
        <begin position="132"/>
        <end position="155"/>
    </location>
</feature>
<sequence length="336" mass="38604">MAAPKLTLEPRLVYAVVITVLGVSFAATRLWFRYMVDKRARAKLYVGGDLLVVVAVIGSVAYFACHVSLWRILWRMRGKTWIWRELLEYRVETLQMQYWMNQAYILSLWAIKGSFVCLYANAKSAMPPRTYWFMIATTLYTILSGLVAYCLNVFSCWPIPRYWSVHLDSCTNIYYFRYLWVTSAAHLSSDLLILLMGIVVVRLATGMRRTEVIAVVFIFALGFVTIGAACVRLGVQLTFMDTFTSGAIIANSELGDRISRWVAVASMAEMNVAIVTVTIPTLRVWVRRRRTMREGLEMVCARPPSVGGLKEEERWDEETAMEGKDGKRWWRPVRVW</sequence>
<dbReference type="GO" id="GO:0016020">
    <property type="term" value="C:membrane"/>
    <property type="evidence" value="ECO:0007669"/>
    <property type="project" value="UniProtKB-SubCell"/>
</dbReference>
<feature type="transmembrane region" description="Helical" evidence="6">
    <location>
        <begin position="175"/>
        <end position="200"/>
    </location>
</feature>
<dbReference type="OrthoDB" id="5372266at2759"/>
<dbReference type="Pfam" id="PF20684">
    <property type="entry name" value="Fung_rhodopsin"/>
    <property type="match status" value="1"/>
</dbReference>
<feature type="transmembrane region" description="Helical" evidence="6">
    <location>
        <begin position="103"/>
        <end position="120"/>
    </location>
</feature>
<feature type="transmembrane region" description="Helical" evidence="6">
    <location>
        <begin position="44"/>
        <end position="64"/>
    </location>
</feature>
<keyword evidence="9" id="KW-1185">Reference proteome</keyword>
<organism evidence="8 9">
    <name type="scientific">Ascodesmis nigricans</name>
    <dbReference type="NCBI Taxonomy" id="341454"/>
    <lineage>
        <taxon>Eukaryota</taxon>
        <taxon>Fungi</taxon>
        <taxon>Dikarya</taxon>
        <taxon>Ascomycota</taxon>
        <taxon>Pezizomycotina</taxon>
        <taxon>Pezizomycetes</taxon>
        <taxon>Pezizales</taxon>
        <taxon>Ascodesmidaceae</taxon>
        <taxon>Ascodesmis</taxon>
    </lineage>
</organism>
<dbReference type="PANTHER" id="PTHR33048:SF134">
    <property type="entry name" value="INTEGRAL MEMBRANE PROTEIN"/>
    <property type="match status" value="1"/>
</dbReference>
<protein>
    <recommendedName>
        <fullName evidence="7">Rhodopsin domain-containing protein</fullName>
    </recommendedName>
</protein>
<dbReference type="AlphaFoldDB" id="A0A4S2MHI1"/>
<dbReference type="Proteomes" id="UP000298138">
    <property type="component" value="Unassembled WGS sequence"/>
</dbReference>
<evidence type="ECO:0000256" key="4">
    <source>
        <dbReference type="ARBA" id="ARBA00023136"/>
    </source>
</evidence>
<accession>A0A4S2MHI1</accession>
<dbReference type="STRING" id="341454.A0A4S2MHI1"/>
<feature type="transmembrane region" description="Helical" evidence="6">
    <location>
        <begin position="261"/>
        <end position="286"/>
    </location>
</feature>
<dbReference type="InParanoid" id="A0A4S2MHI1"/>
<keyword evidence="2 6" id="KW-0812">Transmembrane</keyword>
<evidence type="ECO:0000313" key="9">
    <source>
        <dbReference type="Proteomes" id="UP000298138"/>
    </source>
</evidence>
<evidence type="ECO:0000256" key="1">
    <source>
        <dbReference type="ARBA" id="ARBA00004141"/>
    </source>
</evidence>
<feature type="domain" description="Rhodopsin" evidence="7">
    <location>
        <begin position="29"/>
        <end position="287"/>
    </location>
</feature>
<keyword evidence="3 6" id="KW-1133">Transmembrane helix</keyword>
<comment type="subcellular location">
    <subcellularLocation>
        <location evidence="1">Membrane</location>
        <topology evidence="1">Multi-pass membrane protein</topology>
    </subcellularLocation>
</comment>
<dbReference type="PANTHER" id="PTHR33048">
    <property type="entry name" value="PTH11-LIKE INTEGRAL MEMBRANE PROTEIN (AFU_ORTHOLOGUE AFUA_5G11245)"/>
    <property type="match status" value="1"/>
</dbReference>
<comment type="similarity">
    <text evidence="5">Belongs to the SAT4 family.</text>
</comment>
<evidence type="ECO:0000313" key="8">
    <source>
        <dbReference type="EMBL" id="TGZ76145.1"/>
    </source>
</evidence>